<dbReference type="GO" id="GO:0046872">
    <property type="term" value="F:metal ion binding"/>
    <property type="evidence" value="ECO:0007669"/>
    <property type="project" value="UniProtKB-KW"/>
</dbReference>
<dbReference type="GO" id="GO:0004493">
    <property type="term" value="F:methylmalonyl-CoA epimerase activity"/>
    <property type="evidence" value="ECO:0007669"/>
    <property type="project" value="TreeGrafter"/>
</dbReference>
<keyword evidence="4" id="KW-1185">Reference proteome</keyword>
<organism evidence="3 4">
    <name type="scientific">Catenuloplanes atrovinosus</name>
    <dbReference type="NCBI Taxonomy" id="137266"/>
    <lineage>
        <taxon>Bacteria</taxon>
        <taxon>Bacillati</taxon>
        <taxon>Actinomycetota</taxon>
        <taxon>Actinomycetes</taxon>
        <taxon>Micromonosporales</taxon>
        <taxon>Micromonosporaceae</taxon>
        <taxon>Catenuloplanes</taxon>
    </lineage>
</organism>
<dbReference type="GO" id="GO:0046491">
    <property type="term" value="P:L-methylmalonyl-CoA metabolic process"/>
    <property type="evidence" value="ECO:0007669"/>
    <property type="project" value="TreeGrafter"/>
</dbReference>
<sequence length="152" mass="16725">MLSLHHVAITVADLDAAIDWYTRVLGLRISRLEAETDVSDAAINLHGERVRLRGAELTVDGAGGPFVELHQFITPTGEGARRVCDTGISHFAFYTDDIHAEYDRLRELGVTFSTPPQYIADGGLAGDWWVYFTDPWGNQLQLVSQPATGRVG</sequence>
<keyword evidence="3" id="KW-0456">Lyase</keyword>
<dbReference type="GO" id="GO:0016829">
    <property type="term" value="F:lyase activity"/>
    <property type="evidence" value="ECO:0007669"/>
    <property type="project" value="UniProtKB-KW"/>
</dbReference>
<evidence type="ECO:0000256" key="1">
    <source>
        <dbReference type="ARBA" id="ARBA00022723"/>
    </source>
</evidence>
<dbReference type="Proteomes" id="UP001183643">
    <property type="component" value="Unassembled WGS sequence"/>
</dbReference>
<dbReference type="InterPro" id="IPR037523">
    <property type="entry name" value="VOC_core"/>
</dbReference>
<keyword evidence="1" id="KW-0479">Metal-binding</keyword>
<dbReference type="InterPro" id="IPR051785">
    <property type="entry name" value="MMCE/EMCE_epimerase"/>
</dbReference>
<dbReference type="RefSeq" id="WP_310366717.1">
    <property type="nucleotide sequence ID" value="NZ_JAVDYB010000001.1"/>
</dbReference>
<dbReference type="Pfam" id="PF00903">
    <property type="entry name" value="Glyoxalase"/>
    <property type="match status" value="1"/>
</dbReference>
<dbReference type="Gene3D" id="3.10.180.10">
    <property type="entry name" value="2,3-Dihydroxybiphenyl 1,2-Dioxygenase, domain 1"/>
    <property type="match status" value="1"/>
</dbReference>
<dbReference type="InterPro" id="IPR004360">
    <property type="entry name" value="Glyas_Fos-R_dOase_dom"/>
</dbReference>
<dbReference type="AlphaFoldDB" id="A0AAE4CBG2"/>
<feature type="domain" description="VOC" evidence="2">
    <location>
        <begin position="3"/>
        <end position="145"/>
    </location>
</feature>
<dbReference type="EMBL" id="JAVDYB010000001">
    <property type="protein sequence ID" value="MDR7275580.1"/>
    <property type="molecule type" value="Genomic_DNA"/>
</dbReference>
<evidence type="ECO:0000259" key="2">
    <source>
        <dbReference type="PROSITE" id="PS51819"/>
    </source>
</evidence>
<accession>A0AAE4CBG2</accession>
<evidence type="ECO:0000313" key="4">
    <source>
        <dbReference type="Proteomes" id="UP001183643"/>
    </source>
</evidence>
<dbReference type="SUPFAM" id="SSF54593">
    <property type="entry name" value="Glyoxalase/Bleomycin resistance protein/Dihydroxybiphenyl dioxygenase"/>
    <property type="match status" value="1"/>
</dbReference>
<dbReference type="PROSITE" id="PS51819">
    <property type="entry name" value="VOC"/>
    <property type="match status" value="1"/>
</dbReference>
<dbReference type="PANTHER" id="PTHR43048:SF6">
    <property type="entry name" value="BLR8189 PROTEIN"/>
    <property type="match status" value="1"/>
</dbReference>
<gene>
    <name evidence="3" type="ORF">J2S41_002358</name>
</gene>
<dbReference type="InterPro" id="IPR029068">
    <property type="entry name" value="Glyas_Bleomycin-R_OHBP_Dase"/>
</dbReference>
<reference evidence="3" key="1">
    <citation type="submission" date="2023-07" db="EMBL/GenBank/DDBJ databases">
        <title>Sequencing the genomes of 1000 actinobacteria strains.</title>
        <authorList>
            <person name="Klenk H.-P."/>
        </authorList>
    </citation>
    <scope>NUCLEOTIDE SEQUENCE</scope>
    <source>
        <strain evidence="3">DSM 44707</strain>
    </source>
</reference>
<dbReference type="PANTHER" id="PTHR43048">
    <property type="entry name" value="METHYLMALONYL-COA EPIMERASE"/>
    <property type="match status" value="1"/>
</dbReference>
<name>A0AAE4CBG2_9ACTN</name>
<evidence type="ECO:0000313" key="3">
    <source>
        <dbReference type="EMBL" id="MDR7275580.1"/>
    </source>
</evidence>
<proteinExistence type="predicted"/>
<comment type="caution">
    <text evidence="3">The sequence shown here is derived from an EMBL/GenBank/DDBJ whole genome shotgun (WGS) entry which is preliminary data.</text>
</comment>
<protein>
    <submittedName>
        <fullName evidence="3">Catechol 2,3-dioxygenase-like lactoylglutathione lyase family enzyme</fullName>
    </submittedName>
</protein>